<dbReference type="OrthoDB" id="7181050at2"/>
<evidence type="ECO:0000313" key="3">
    <source>
        <dbReference type="EMBL" id="PTM57924.1"/>
    </source>
</evidence>
<dbReference type="PRINTS" id="PR01543">
    <property type="entry name" value="ANATRNSFRASE"/>
</dbReference>
<comment type="caution">
    <text evidence="3">The sequence shown here is derived from an EMBL/GenBank/DDBJ whole genome shotgun (WGS) entry which is preliminary data.</text>
</comment>
<proteinExistence type="inferred from homology"/>
<gene>
    <name evidence="3" type="ORF">C8J48_0492</name>
</gene>
<dbReference type="Proteomes" id="UP000241639">
    <property type="component" value="Unassembled WGS sequence"/>
</dbReference>
<dbReference type="InterPro" id="IPR053710">
    <property type="entry name" value="Arylamine_NAT_domain_sf"/>
</dbReference>
<evidence type="ECO:0000256" key="1">
    <source>
        <dbReference type="ARBA" id="ARBA00006547"/>
    </source>
</evidence>
<protein>
    <submittedName>
        <fullName evidence="3">N-hydroxyarylamine O-acetyltransferase</fullName>
    </submittedName>
</protein>
<dbReference type="PANTHER" id="PTHR11786:SF0">
    <property type="entry name" value="ARYLAMINE N-ACETYLTRANSFERASE 4-RELATED"/>
    <property type="match status" value="1"/>
</dbReference>
<accession>A0A2T4Z7Q9</accession>
<sequence length="258" mass="29849">MSELNLLFRKRIGFPEKEHLSFENLDNVLAKTAQNIPFENLCIIGEKSKDISKQNLVEKILVKKEGGLCYELNSIFYFFLIENGFDAVLVRGVVYKNELQEYLTIGRTHVAILITHKEQKYLIDTGFGGNLPLKPVPLTREVVASDNGEFRVKKEKSEHGDYILELKLKHKDTDWKIGYAFDSKKPISDVSEFNDIQRIITEHPDSPFNKSPLITKLTNRGNITLTNTSFTQWDNGLVTKEKIESERFNELLKRYFEM</sequence>
<dbReference type="Gene3D" id="3.30.2140.20">
    <property type="match status" value="1"/>
</dbReference>
<dbReference type="RefSeq" id="WP_107724789.1">
    <property type="nucleotide sequence ID" value="NZ_PZZP01000001.1"/>
</dbReference>
<dbReference type="AlphaFoldDB" id="A0A2T4Z7Q9"/>
<dbReference type="InterPro" id="IPR038765">
    <property type="entry name" value="Papain-like_cys_pep_sf"/>
</dbReference>
<organism evidence="3 4">
    <name type="scientific">Desmospora activa DSM 45169</name>
    <dbReference type="NCBI Taxonomy" id="1121389"/>
    <lineage>
        <taxon>Bacteria</taxon>
        <taxon>Bacillati</taxon>
        <taxon>Bacillota</taxon>
        <taxon>Bacilli</taxon>
        <taxon>Bacillales</taxon>
        <taxon>Thermoactinomycetaceae</taxon>
        <taxon>Desmospora</taxon>
    </lineage>
</organism>
<name>A0A2T4Z7Q9_9BACL</name>
<keyword evidence="4" id="KW-1185">Reference proteome</keyword>
<keyword evidence="3" id="KW-0808">Transferase</keyword>
<dbReference type="EMBL" id="PZZP01000001">
    <property type="protein sequence ID" value="PTM57924.1"/>
    <property type="molecule type" value="Genomic_DNA"/>
</dbReference>
<dbReference type="Pfam" id="PF00797">
    <property type="entry name" value="Acetyltransf_2"/>
    <property type="match status" value="1"/>
</dbReference>
<dbReference type="GO" id="GO:0016407">
    <property type="term" value="F:acetyltransferase activity"/>
    <property type="evidence" value="ECO:0007669"/>
    <property type="project" value="InterPro"/>
</dbReference>
<evidence type="ECO:0000313" key="4">
    <source>
        <dbReference type="Proteomes" id="UP000241639"/>
    </source>
</evidence>
<comment type="similarity">
    <text evidence="1 2">Belongs to the arylamine N-acetyltransferase family.</text>
</comment>
<dbReference type="InterPro" id="IPR001447">
    <property type="entry name" value="Arylamine_N-AcTrfase"/>
</dbReference>
<dbReference type="PANTHER" id="PTHR11786">
    <property type="entry name" value="N-HYDROXYARYLAMINE O-ACETYLTRANSFERASE"/>
    <property type="match status" value="1"/>
</dbReference>
<dbReference type="SUPFAM" id="SSF54001">
    <property type="entry name" value="Cysteine proteinases"/>
    <property type="match status" value="1"/>
</dbReference>
<reference evidence="3 4" key="1">
    <citation type="submission" date="2018-04" db="EMBL/GenBank/DDBJ databases">
        <title>Genomic Encyclopedia of Archaeal and Bacterial Type Strains, Phase II (KMG-II): from individual species to whole genera.</title>
        <authorList>
            <person name="Goeker M."/>
        </authorList>
    </citation>
    <scope>NUCLEOTIDE SEQUENCE [LARGE SCALE GENOMIC DNA]</scope>
    <source>
        <strain evidence="3 4">DSM 45169</strain>
    </source>
</reference>
<evidence type="ECO:0000256" key="2">
    <source>
        <dbReference type="RuleBase" id="RU003452"/>
    </source>
</evidence>